<evidence type="ECO:0000313" key="2">
    <source>
        <dbReference type="EMBL" id="KAB2597236.1"/>
    </source>
</evidence>
<protein>
    <submittedName>
        <fullName evidence="2">Uncharacterized protein</fullName>
    </submittedName>
</protein>
<dbReference type="Proteomes" id="UP000327157">
    <property type="component" value="Chromosome 1"/>
</dbReference>
<dbReference type="EMBL" id="SMOL01000768">
    <property type="protein sequence ID" value="KAB2597236.1"/>
    <property type="molecule type" value="Genomic_DNA"/>
</dbReference>
<evidence type="ECO:0000256" key="1">
    <source>
        <dbReference type="SAM" id="MobiDB-lite"/>
    </source>
</evidence>
<proteinExistence type="predicted"/>
<reference evidence="2 3" key="1">
    <citation type="submission" date="2019-09" db="EMBL/GenBank/DDBJ databases">
        <authorList>
            <person name="Ou C."/>
        </authorList>
    </citation>
    <scope>NUCLEOTIDE SEQUENCE [LARGE SCALE GENOMIC DNA]</scope>
    <source>
        <strain evidence="2">S2</strain>
        <tissue evidence="2">Leaf</tissue>
    </source>
</reference>
<sequence length="226" mass="25363">MSGSKGFSDEGFSSFGSRFEPSRTSLESYEKEVLGDSHDHQVCLPLDEEAGEEHRSRDRALDIVASTSHVSVVEEGARKHRVRPVPRPKSQEVVLKIVASKKDEVRAIEWAVAKIAGELKRLMPFPPNIDPIFPLIMEHVVQLKDQTLERLKRRNDENLRLKKHLEPTILKASKVREDSDEEFEDGAKANDQTQQGEDRLGDAEDGDGGETQHDVIKSLASDEDDS</sequence>
<dbReference type="AlphaFoldDB" id="A0A5N5F2J2"/>
<evidence type="ECO:0000313" key="3">
    <source>
        <dbReference type="Proteomes" id="UP000327157"/>
    </source>
</evidence>
<gene>
    <name evidence="2" type="ORF">D8674_000156</name>
</gene>
<name>A0A5N5F2J2_9ROSA</name>
<reference evidence="3" key="2">
    <citation type="submission" date="2019-10" db="EMBL/GenBank/DDBJ databases">
        <title>A de novo genome assembly of a pear dwarfing rootstock.</title>
        <authorList>
            <person name="Wang F."/>
            <person name="Wang J."/>
            <person name="Li S."/>
            <person name="Zhang Y."/>
            <person name="Fang M."/>
            <person name="Ma L."/>
            <person name="Zhao Y."/>
            <person name="Jiang S."/>
        </authorList>
    </citation>
    <scope>NUCLEOTIDE SEQUENCE [LARGE SCALE GENOMIC DNA]</scope>
</reference>
<organism evidence="2 3">
    <name type="scientific">Pyrus ussuriensis x Pyrus communis</name>
    <dbReference type="NCBI Taxonomy" id="2448454"/>
    <lineage>
        <taxon>Eukaryota</taxon>
        <taxon>Viridiplantae</taxon>
        <taxon>Streptophyta</taxon>
        <taxon>Embryophyta</taxon>
        <taxon>Tracheophyta</taxon>
        <taxon>Spermatophyta</taxon>
        <taxon>Magnoliopsida</taxon>
        <taxon>eudicotyledons</taxon>
        <taxon>Gunneridae</taxon>
        <taxon>Pentapetalae</taxon>
        <taxon>rosids</taxon>
        <taxon>fabids</taxon>
        <taxon>Rosales</taxon>
        <taxon>Rosaceae</taxon>
        <taxon>Amygdaloideae</taxon>
        <taxon>Maleae</taxon>
        <taxon>Pyrus</taxon>
    </lineage>
</organism>
<feature type="compositionally biased region" description="Low complexity" evidence="1">
    <location>
        <begin position="1"/>
        <end position="19"/>
    </location>
</feature>
<reference evidence="2 3" key="3">
    <citation type="submission" date="2019-11" db="EMBL/GenBank/DDBJ databases">
        <title>A de novo genome assembly of a pear dwarfing rootstock.</title>
        <authorList>
            <person name="Wang F."/>
            <person name="Wang J."/>
            <person name="Li S."/>
            <person name="Zhang Y."/>
            <person name="Fang M."/>
            <person name="Ma L."/>
            <person name="Zhao Y."/>
            <person name="Jiang S."/>
        </authorList>
    </citation>
    <scope>NUCLEOTIDE SEQUENCE [LARGE SCALE GENOMIC DNA]</scope>
    <source>
        <strain evidence="2">S2</strain>
        <tissue evidence="2">Leaf</tissue>
    </source>
</reference>
<feature type="region of interest" description="Disordered" evidence="1">
    <location>
        <begin position="1"/>
        <end position="35"/>
    </location>
</feature>
<keyword evidence="3" id="KW-1185">Reference proteome</keyword>
<comment type="caution">
    <text evidence="2">The sequence shown here is derived from an EMBL/GenBank/DDBJ whole genome shotgun (WGS) entry which is preliminary data.</text>
</comment>
<feature type="region of interest" description="Disordered" evidence="1">
    <location>
        <begin position="173"/>
        <end position="226"/>
    </location>
</feature>
<accession>A0A5N5F2J2</accession>